<dbReference type="EMBL" id="BLLF01000132">
    <property type="protein sequence ID" value="GFH08025.1"/>
    <property type="molecule type" value="Genomic_DNA"/>
</dbReference>
<keyword evidence="2" id="KW-1185">Reference proteome</keyword>
<gene>
    <name evidence="1" type="ORF">HaLaN_02920</name>
</gene>
<feature type="non-terminal residue" evidence="1">
    <location>
        <position position="108"/>
    </location>
</feature>
<evidence type="ECO:0000313" key="2">
    <source>
        <dbReference type="Proteomes" id="UP000485058"/>
    </source>
</evidence>
<dbReference type="Proteomes" id="UP000485058">
    <property type="component" value="Unassembled WGS sequence"/>
</dbReference>
<accession>A0A699YFG3</accession>
<name>A0A699YFG3_HAELA</name>
<sequence>MACESFMLEAATMLRNMEVPDQVVRLMQRMLGVLRADMAALHAMDVRLRVRAKAVQEEAKRVRKALMLNIPKDLGQQRHRMAELNALSAYVADDDIRQRAIQLKQEAA</sequence>
<proteinExistence type="predicted"/>
<reference evidence="1 2" key="1">
    <citation type="submission" date="2020-02" db="EMBL/GenBank/DDBJ databases">
        <title>Draft genome sequence of Haematococcus lacustris strain NIES-144.</title>
        <authorList>
            <person name="Morimoto D."/>
            <person name="Nakagawa S."/>
            <person name="Yoshida T."/>
            <person name="Sawayama S."/>
        </authorList>
    </citation>
    <scope>NUCLEOTIDE SEQUENCE [LARGE SCALE GENOMIC DNA]</scope>
    <source>
        <strain evidence="1 2">NIES-144</strain>
    </source>
</reference>
<comment type="caution">
    <text evidence="1">The sequence shown here is derived from an EMBL/GenBank/DDBJ whole genome shotgun (WGS) entry which is preliminary data.</text>
</comment>
<organism evidence="1 2">
    <name type="scientific">Haematococcus lacustris</name>
    <name type="common">Green alga</name>
    <name type="synonym">Haematococcus pluvialis</name>
    <dbReference type="NCBI Taxonomy" id="44745"/>
    <lineage>
        <taxon>Eukaryota</taxon>
        <taxon>Viridiplantae</taxon>
        <taxon>Chlorophyta</taxon>
        <taxon>core chlorophytes</taxon>
        <taxon>Chlorophyceae</taxon>
        <taxon>CS clade</taxon>
        <taxon>Chlamydomonadales</taxon>
        <taxon>Haematococcaceae</taxon>
        <taxon>Haematococcus</taxon>
    </lineage>
</organism>
<dbReference type="AlphaFoldDB" id="A0A699YFG3"/>
<protein>
    <submittedName>
        <fullName evidence="1">Uncharacterized protein</fullName>
    </submittedName>
</protein>
<evidence type="ECO:0000313" key="1">
    <source>
        <dbReference type="EMBL" id="GFH08025.1"/>
    </source>
</evidence>